<reference evidence="2" key="1">
    <citation type="submission" date="2022-11" db="UniProtKB">
        <authorList>
            <consortium name="WormBaseParasite"/>
        </authorList>
    </citation>
    <scope>IDENTIFICATION</scope>
</reference>
<accession>A0AC34QUL0</accession>
<protein>
    <submittedName>
        <fullName evidence="2">Tetratricopeptide repeat protein</fullName>
    </submittedName>
</protein>
<proteinExistence type="predicted"/>
<dbReference type="WBParaSite" id="JU765_v2.g19667.t1">
    <property type="protein sequence ID" value="JU765_v2.g19667.t1"/>
    <property type="gene ID" value="JU765_v2.g19667"/>
</dbReference>
<sequence>MLMETSFALNGPLIHKSIKTSLNESKFDLSDVLSQSETSPSLLAGLETLSLEAKLALAGACLERVSLAIFAGCVDVKEFIINSYNRIVEKFDLRHSELDDIRKVVRSVDDSFEADPLSFFVQLRSGVIEIHPLTYYVQYFYLAYVILYAEKETIPRECQETLLRLKFLYIYASVLNDPCPLIKKKLDDMLERMDSLTQLSVEEQIEFSLILANSFLIYSEIAKAIEAFEFAKKLSGIQFEFTGELGKRTFFQQNDLPQLFAKASLVSKQEFTPGIIADDTPKALKLDDDTVMPEIKRTDLKTEERVQLFPAQLACMVTSLVIMQKNEAPDEILFEKAESFISEILNYKLVYGVQLRALLARCLVESERKRKVERACMQAEVLRNDLLGIHTINGINSDLTIEQYRRRFPWLLASNARPFWFYCRCYASILLRLGANGEALRVYNDIYDYDALVECYISIGQADKAETMVRNLLKIKESPYRLCLMGTITKDEKWYEKAIELSKDNSAEARTNLGLLMMKKNKYEDAFQHLKRAVEIKPLQTSTLFSLGHVAYKLERYADAVAAYRNCVNVEPNDYEPWNNLSASFVHLNKPEQAQRTMKEALKFNRNHPEMWRNYSIMSINVADYGQAIHAIQEYMKCSKKLDINEIVQKLLLSIVQIKEESSFATLRKEAVLMMGQLSSKIILDADTLFCYALLKKPTTDCSDPIIWRGYLDTASKAIQKSISSTPWKSQEDALFNALQLATDILIAERTLNCLNVEGQKVAEHSGRITSILKEAKEAFGDKFEGVSDDRLKNLLEKATEMV</sequence>
<organism evidence="1 2">
    <name type="scientific">Panagrolaimus sp. JU765</name>
    <dbReference type="NCBI Taxonomy" id="591449"/>
    <lineage>
        <taxon>Eukaryota</taxon>
        <taxon>Metazoa</taxon>
        <taxon>Ecdysozoa</taxon>
        <taxon>Nematoda</taxon>
        <taxon>Chromadorea</taxon>
        <taxon>Rhabditida</taxon>
        <taxon>Tylenchina</taxon>
        <taxon>Panagrolaimomorpha</taxon>
        <taxon>Panagrolaimoidea</taxon>
        <taxon>Panagrolaimidae</taxon>
        <taxon>Panagrolaimus</taxon>
    </lineage>
</organism>
<evidence type="ECO:0000313" key="2">
    <source>
        <dbReference type="WBParaSite" id="JU765_v2.g19667.t1"/>
    </source>
</evidence>
<evidence type="ECO:0000313" key="1">
    <source>
        <dbReference type="Proteomes" id="UP000887576"/>
    </source>
</evidence>
<name>A0AC34QUL0_9BILA</name>
<dbReference type="Proteomes" id="UP000887576">
    <property type="component" value="Unplaced"/>
</dbReference>